<gene>
    <name evidence="2" type="ORF">BST47_26700</name>
</gene>
<keyword evidence="2" id="KW-0067">ATP-binding</keyword>
<keyword evidence="2" id="KW-0547">Nucleotide-binding</keyword>
<dbReference type="Gene3D" id="3.30.950.30">
    <property type="entry name" value="Schlafen, AAA domain"/>
    <property type="match status" value="1"/>
</dbReference>
<reference evidence="2 3" key="1">
    <citation type="submission" date="2017-02" db="EMBL/GenBank/DDBJ databases">
        <title>The new phylogeny of genus Mycobacterium.</title>
        <authorList>
            <person name="Tortoli E."/>
            <person name="Trovato A."/>
            <person name="Cirillo D.M."/>
        </authorList>
    </citation>
    <scope>NUCLEOTIDE SEQUENCE [LARGE SCALE GENOMIC DNA]</scope>
    <source>
        <strain evidence="2 3">DSM 44338</strain>
    </source>
</reference>
<dbReference type="OrthoDB" id="3323226at2"/>
<dbReference type="AlphaFoldDB" id="A0A1X0JFP7"/>
<name>A0A1X0JFP7_9MYCO</name>
<feature type="domain" description="Schlafen AlbA-2" evidence="1">
    <location>
        <begin position="21"/>
        <end position="159"/>
    </location>
</feature>
<dbReference type="Proteomes" id="UP000192411">
    <property type="component" value="Unassembled WGS sequence"/>
</dbReference>
<keyword evidence="3" id="KW-1185">Reference proteome</keyword>
<evidence type="ECO:0000313" key="2">
    <source>
        <dbReference type="EMBL" id="ORB61688.1"/>
    </source>
</evidence>
<organism evidence="2 3">
    <name type="scientific">Mycolicibacterium tusciae</name>
    <dbReference type="NCBI Taxonomy" id="75922"/>
    <lineage>
        <taxon>Bacteria</taxon>
        <taxon>Bacillati</taxon>
        <taxon>Actinomycetota</taxon>
        <taxon>Actinomycetes</taxon>
        <taxon>Mycobacteriales</taxon>
        <taxon>Mycobacteriaceae</taxon>
        <taxon>Mycolicibacterium</taxon>
    </lineage>
</organism>
<dbReference type="RefSeq" id="WP_014211246.1">
    <property type="nucleotide sequence ID" value="NZ_MVIM01000021.1"/>
</dbReference>
<evidence type="ECO:0000313" key="3">
    <source>
        <dbReference type="Proteomes" id="UP000192411"/>
    </source>
</evidence>
<proteinExistence type="predicted"/>
<protein>
    <submittedName>
        <fullName evidence="2">ATP-binding protein</fullName>
    </submittedName>
</protein>
<dbReference type="GO" id="GO:0005524">
    <property type="term" value="F:ATP binding"/>
    <property type="evidence" value="ECO:0007669"/>
    <property type="project" value="UniProtKB-KW"/>
</dbReference>
<dbReference type="Pfam" id="PF04326">
    <property type="entry name" value="SLFN_AlbA_2"/>
    <property type="match status" value="1"/>
</dbReference>
<dbReference type="InterPro" id="IPR007421">
    <property type="entry name" value="Schlafen_AlbA_2_dom"/>
</dbReference>
<dbReference type="InterPro" id="IPR038461">
    <property type="entry name" value="Schlafen_AlbA_2_dom_sf"/>
</dbReference>
<comment type="caution">
    <text evidence="2">The sequence shown here is derived from an EMBL/GenBank/DDBJ whole genome shotgun (WGS) entry which is preliminary data.</text>
</comment>
<evidence type="ECO:0000259" key="1">
    <source>
        <dbReference type="Pfam" id="PF04326"/>
    </source>
</evidence>
<accession>A0A1X0JFP7</accession>
<sequence>MIVPDGRTDPEKLRELLGNPEETHLDLKAKVNLADNEDKLKFVKDAVTMSNRPPGGYILIGVDDSGNPCMPVGTIPDRSRFDGSRIGALIRGYVEADVHVLVQVQEQAGNEIAVVYIQNRGLPVPFSKDGQYADANGKMQTVFRKGEIFVREGPENVPIRYAHWQDILSDFAKQHRDEGAAAAQTVLSQFVAAQASSSSGNAIDVPLLMEMDEPTFAGAIATLLESDDEVRLRQFMRALCGPIGSSDLEDFNHALNKWTVYCAQCLYFERSDLVDDAIEKLLGVYKKLDLDDDANRKRLAVVERLYVVGGLAVRLEAWDTITSLTLRPVPSETYGDDYVWSSWIRHGQTLASRANLTEDPRGGFIISAARELMVEHPAMRPDLADTQVPAEEITGSDVALNSLCEFDIAYCFVVAAMGTGHGSGYPSSAAFDEERAKPMAQLIVANPEVRTHLFPDADDTAIAEAIFRMYEIAIQQSAINYGGRWWDMPPSVRLWVEHHRPPQV</sequence>
<dbReference type="EMBL" id="MVIM01000021">
    <property type="protein sequence ID" value="ORB61688.1"/>
    <property type="molecule type" value="Genomic_DNA"/>
</dbReference>